<reference evidence="6 9" key="2">
    <citation type="submission" date="2022-05" db="EMBL/GenBank/DDBJ databases">
        <title>Genome Sequencing of Bee-Associated Microbes.</title>
        <authorList>
            <person name="Dunlap C."/>
        </authorList>
    </citation>
    <scope>NUCLEOTIDE SEQUENCE [LARGE SCALE GENOMIC DNA]</scope>
    <source>
        <strain evidence="6 9">NRRL B-23120</strain>
    </source>
</reference>
<organism evidence="7 8">
    <name type="scientific">Paenibacillus chitinolyticus</name>
    <dbReference type="NCBI Taxonomy" id="79263"/>
    <lineage>
        <taxon>Bacteria</taxon>
        <taxon>Bacillati</taxon>
        <taxon>Bacillota</taxon>
        <taxon>Bacilli</taxon>
        <taxon>Bacillales</taxon>
        <taxon>Paenibacillaceae</taxon>
        <taxon>Paenibacillus</taxon>
    </lineage>
</organism>
<dbReference type="KEGG" id="pchi:PC41400_15430"/>
<keyword evidence="9" id="KW-1185">Reference proteome</keyword>
<dbReference type="Gene3D" id="1.10.10.10">
    <property type="entry name" value="Winged helix-like DNA-binding domain superfamily/Winged helix DNA-binding domain"/>
    <property type="match status" value="1"/>
</dbReference>
<dbReference type="InterPro" id="IPR005119">
    <property type="entry name" value="LysR_subst-bd"/>
</dbReference>
<dbReference type="AlphaFoldDB" id="A0A410WX45"/>
<protein>
    <submittedName>
        <fullName evidence="7">LysR family transcriptional regulator</fullName>
    </submittedName>
</protein>
<dbReference type="Proteomes" id="UP001527202">
    <property type="component" value="Unassembled WGS sequence"/>
</dbReference>
<keyword evidence="3" id="KW-0238">DNA-binding</keyword>
<dbReference type="SUPFAM" id="SSF46785">
    <property type="entry name" value="Winged helix' DNA-binding domain"/>
    <property type="match status" value="1"/>
</dbReference>
<keyword evidence="2" id="KW-0805">Transcription regulation</keyword>
<evidence type="ECO:0000256" key="2">
    <source>
        <dbReference type="ARBA" id="ARBA00023015"/>
    </source>
</evidence>
<evidence type="ECO:0000256" key="3">
    <source>
        <dbReference type="ARBA" id="ARBA00023125"/>
    </source>
</evidence>
<dbReference type="RefSeq" id="WP_042225700.1">
    <property type="nucleotide sequence ID" value="NZ_CP026520.1"/>
</dbReference>
<evidence type="ECO:0000256" key="4">
    <source>
        <dbReference type="ARBA" id="ARBA00023163"/>
    </source>
</evidence>
<evidence type="ECO:0000313" key="8">
    <source>
        <dbReference type="Proteomes" id="UP000288943"/>
    </source>
</evidence>
<keyword evidence="4" id="KW-0804">Transcription</keyword>
<evidence type="ECO:0000256" key="1">
    <source>
        <dbReference type="ARBA" id="ARBA00009437"/>
    </source>
</evidence>
<dbReference type="FunFam" id="1.10.10.10:FF:000001">
    <property type="entry name" value="LysR family transcriptional regulator"/>
    <property type="match status" value="1"/>
</dbReference>
<dbReference type="Gene3D" id="3.40.190.10">
    <property type="entry name" value="Periplasmic binding protein-like II"/>
    <property type="match status" value="2"/>
</dbReference>
<dbReference type="Proteomes" id="UP000288943">
    <property type="component" value="Chromosome"/>
</dbReference>
<feature type="domain" description="HTH lysR-type" evidence="5">
    <location>
        <begin position="1"/>
        <end position="57"/>
    </location>
</feature>
<dbReference type="InterPro" id="IPR000847">
    <property type="entry name" value="LysR_HTH_N"/>
</dbReference>
<accession>A0A410WX45</accession>
<comment type="similarity">
    <text evidence="1">Belongs to the LysR transcriptional regulatory family.</text>
</comment>
<dbReference type="InterPro" id="IPR036388">
    <property type="entry name" value="WH-like_DNA-bd_sf"/>
</dbReference>
<evidence type="ECO:0000313" key="7">
    <source>
        <dbReference type="EMBL" id="QAV18995.1"/>
    </source>
</evidence>
<reference evidence="7 8" key="1">
    <citation type="submission" date="2018-01" db="EMBL/GenBank/DDBJ databases">
        <title>The whole genome sequencing and assembly of Paenibacillus chitinolyticus KCCM 41400 strain.</title>
        <authorList>
            <person name="Kim J.-Y."/>
            <person name="Park M.-K."/>
            <person name="Lee Y.-J."/>
            <person name="Yi H."/>
            <person name="Bahn Y.-S."/>
            <person name="Kim J.F."/>
            <person name="Lee D.-W."/>
        </authorList>
    </citation>
    <scope>NUCLEOTIDE SEQUENCE [LARGE SCALE GENOMIC DNA]</scope>
    <source>
        <strain evidence="7 8">KCCM 41400</strain>
    </source>
</reference>
<dbReference type="GO" id="GO:0003677">
    <property type="term" value="F:DNA binding"/>
    <property type="evidence" value="ECO:0007669"/>
    <property type="project" value="UniProtKB-KW"/>
</dbReference>
<dbReference type="PROSITE" id="PS50931">
    <property type="entry name" value="HTH_LYSR"/>
    <property type="match status" value="1"/>
</dbReference>
<dbReference type="EMBL" id="CP026520">
    <property type="protein sequence ID" value="QAV18995.1"/>
    <property type="molecule type" value="Genomic_DNA"/>
</dbReference>
<name>A0A410WX45_9BACL</name>
<dbReference type="PANTHER" id="PTHR30419:SF25">
    <property type="entry name" value="HTH-TYPE TRANSCRIPTIONAL REGULATOR YTLI"/>
    <property type="match status" value="1"/>
</dbReference>
<dbReference type="Pfam" id="PF00126">
    <property type="entry name" value="HTH_1"/>
    <property type="match status" value="1"/>
</dbReference>
<dbReference type="OrthoDB" id="9803735at2"/>
<dbReference type="GO" id="GO:0003700">
    <property type="term" value="F:DNA-binding transcription factor activity"/>
    <property type="evidence" value="ECO:0007669"/>
    <property type="project" value="InterPro"/>
</dbReference>
<dbReference type="CDD" id="cd05466">
    <property type="entry name" value="PBP2_LTTR_substrate"/>
    <property type="match status" value="1"/>
</dbReference>
<dbReference type="GO" id="GO:0005829">
    <property type="term" value="C:cytosol"/>
    <property type="evidence" value="ECO:0007669"/>
    <property type="project" value="TreeGrafter"/>
</dbReference>
<dbReference type="PANTHER" id="PTHR30419">
    <property type="entry name" value="HTH-TYPE TRANSCRIPTIONAL REGULATOR YBHD"/>
    <property type="match status" value="1"/>
</dbReference>
<evidence type="ECO:0000313" key="6">
    <source>
        <dbReference type="EMBL" id="MCY9598389.1"/>
    </source>
</evidence>
<sequence length="295" mass="32567">MDFKTLKSFQKIVEHGNFARAAEELAYSPSTVTTQIQKLESDLGVLLFEHGKKIALTEAGRLFYEQSIPILQNMEQLQKTLGDLVSGEAGQVRVGVSEPTASHQFPGLIRRFTDMYPNIRISVEIAGTSVLTDKILKGELDFGLGSFPDSAAQLHFEPLFTEEFLLLVPQDHALARAESESVTLGQLRESRLLITAQSCPYRRKLETALREEGSFPPDTMEIGSMSALKHYVAEGLGAALVPRMVLDPLPEGTIALPMEGSGINMTCGLICRPADLPLKRAGKNFYDFVLHEFTR</sequence>
<gene>
    <name evidence="6" type="ORF">M5X16_21815</name>
    <name evidence="7" type="ORF">PC41400_15430</name>
</gene>
<proteinExistence type="inferred from homology"/>
<dbReference type="Pfam" id="PF03466">
    <property type="entry name" value="LysR_substrate"/>
    <property type="match status" value="1"/>
</dbReference>
<dbReference type="GeneID" id="95376204"/>
<dbReference type="SUPFAM" id="SSF53850">
    <property type="entry name" value="Periplasmic binding protein-like II"/>
    <property type="match status" value="1"/>
</dbReference>
<evidence type="ECO:0000313" key="9">
    <source>
        <dbReference type="Proteomes" id="UP001527202"/>
    </source>
</evidence>
<dbReference type="InterPro" id="IPR036390">
    <property type="entry name" value="WH_DNA-bd_sf"/>
</dbReference>
<dbReference type="EMBL" id="JAMDMJ010000029">
    <property type="protein sequence ID" value="MCY9598389.1"/>
    <property type="molecule type" value="Genomic_DNA"/>
</dbReference>
<evidence type="ECO:0000259" key="5">
    <source>
        <dbReference type="PROSITE" id="PS50931"/>
    </source>
</evidence>
<dbReference type="InterPro" id="IPR050950">
    <property type="entry name" value="HTH-type_LysR_regulators"/>
</dbReference>